<dbReference type="PROSITE" id="PS01124">
    <property type="entry name" value="HTH_ARAC_FAMILY_2"/>
    <property type="match status" value="1"/>
</dbReference>
<dbReference type="Pfam" id="PF12833">
    <property type="entry name" value="HTH_18"/>
    <property type="match status" value="1"/>
</dbReference>
<evidence type="ECO:0000256" key="2">
    <source>
        <dbReference type="ARBA" id="ARBA00023125"/>
    </source>
</evidence>
<evidence type="ECO:0000256" key="1">
    <source>
        <dbReference type="ARBA" id="ARBA00023015"/>
    </source>
</evidence>
<dbReference type="Proteomes" id="UP001145087">
    <property type="component" value="Unassembled WGS sequence"/>
</dbReference>
<protein>
    <submittedName>
        <fullName evidence="5">Helix-turn-helix domain-containing protein</fullName>
    </submittedName>
</protein>
<dbReference type="Gene3D" id="1.10.10.60">
    <property type="entry name" value="Homeodomain-like"/>
    <property type="match status" value="2"/>
</dbReference>
<gene>
    <name evidence="5" type="ORF">OU798_06470</name>
</gene>
<proteinExistence type="predicted"/>
<keyword evidence="3" id="KW-0804">Transcription</keyword>
<keyword evidence="1" id="KW-0805">Transcription regulation</keyword>
<dbReference type="InterPro" id="IPR009057">
    <property type="entry name" value="Homeodomain-like_sf"/>
</dbReference>
<dbReference type="PANTHER" id="PTHR43280">
    <property type="entry name" value="ARAC-FAMILY TRANSCRIPTIONAL REGULATOR"/>
    <property type="match status" value="1"/>
</dbReference>
<dbReference type="GO" id="GO:0003700">
    <property type="term" value="F:DNA-binding transcription factor activity"/>
    <property type="evidence" value="ECO:0007669"/>
    <property type="project" value="InterPro"/>
</dbReference>
<keyword evidence="6" id="KW-1185">Reference proteome</keyword>
<reference evidence="5" key="1">
    <citation type="submission" date="2022-11" db="EMBL/GenBank/DDBJ databases">
        <title>Marilongibacter aestuarii gen. nov., sp. nov., isolated from tidal flat sediment.</title>
        <authorList>
            <person name="Jiayan W."/>
        </authorList>
    </citation>
    <scope>NUCLEOTIDE SEQUENCE</scope>
    <source>
        <strain evidence="5">Z1-6</strain>
    </source>
</reference>
<dbReference type="PANTHER" id="PTHR43280:SF30">
    <property type="entry name" value="MMSAB OPERON REGULATORY PROTEIN"/>
    <property type="match status" value="1"/>
</dbReference>
<evidence type="ECO:0000313" key="6">
    <source>
        <dbReference type="Proteomes" id="UP001145087"/>
    </source>
</evidence>
<evidence type="ECO:0000256" key="3">
    <source>
        <dbReference type="ARBA" id="ARBA00023163"/>
    </source>
</evidence>
<name>A0A9X3F3Q6_9BACT</name>
<dbReference type="EMBL" id="JAPOHD010000012">
    <property type="protein sequence ID" value="MCY1719980.1"/>
    <property type="molecule type" value="Genomic_DNA"/>
</dbReference>
<organism evidence="5 6">
    <name type="scientific">Draconibacterium aestuarii</name>
    <dbReference type="NCBI Taxonomy" id="2998507"/>
    <lineage>
        <taxon>Bacteria</taxon>
        <taxon>Pseudomonadati</taxon>
        <taxon>Bacteroidota</taxon>
        <taxon>Bacteroidia</taxon>
        <taxon>Marinilabiliales</taxon>
        <taxon>Prolixibacteraceae</taxon>
        <taxon>Draconibacterium</taxon>
    </lineage>
</organism>
<evidence type="ECO:0000259" key="4">
    <source>
        <dbReference type="PROSITE" id="PS01124"/>
    </source>
</evidence>
<dbReference type="InterPro" id="IPR018060">
    <property type="entry name" value="HTH_AraC"/>
</dbReference>
<feature type="domain" description="HTH araC/xylS-type" evidence="4">
    <location>
        <begin position="61"/>
        <end position="145"/>
    </location>
</feature>
<evidence type="ECO:0000313" key="5">
    <source>
        <dbReference type="EMBL" id="MCY1719980.1"/>
    </source>
</evidence>
<dbReference type="GO" id="GO:0043565">
    <property type="term" value="F:sequence-specific DNA binding"/>
    <property type="evidence" value="ECO:0007669"/>
    <property type="project" value="InterPro"/>
</dbReference>
<comment type="caution">
    <text evidence="5">The sequence shown here is derived from an EMBL/GenBank/DDBJ whole genome shotgun (WGS) entry which is preliminary data.</text>
</comment>
<sequence length="145" mass="17184">MVGYNEAYIQLFQKILEYIKREEPGSQALLGGNVMHLLGYLHHFRKNEEFSNKTNTMRLINRAKLIMREHIFSPINPEEIAEELNISYSWFRRTFKEYTGFSPAQFIIQLKIQKAKALLSQTNDSIKQIALQFNFEYIGYFSVFF</sequence>
<dbReference type="AlphaFoldDB" id="A0A9X3F3Q6"/>
<dbReference type="SMART" id="SM00342">
    <property type="entry name" value="HTH_ARAC"/>
    <property type="match status" value="1"/>
</dbReference>
<dbReference type="SUPFAM" id="SSF46689">
    <property type="entry name" value="Homeodomain-like"/>
    <property type="match status" value="1"/>
</dbReference>
<accession>A0A9X3F3Q6</accession>
<keyword evidence="2" id="KW-0238">DNA-binding</keyword>